<dbReference type="RefSeq" id="WP_172185801.1">
    <property type="nucleotide sequence ID" value="NZ_CAWPPK010000002.1"/>
</dbReference>
<proteinExistence type="predicted"/>
<evidence type="ECO:0000313" key="2">
    <source>
        <dbReference type="EMBL" id="NQE33120.1"/>
    </source>
</evidence>
<evidence type="ECO:0000313" key="3">
    <source>
        <dbReference type="Proteomes" id="UP000702425"/>
    </source>
</evidence>
<dbReference type="SUPFAM" id="SSF53756">
    <property type="entry name" value="UDP-Glycosyltransferase/glycogen phosphorylase"/>
    <property type="match status" value="1"/>
</dbReference>
<comment type="caution">
    <text evidence="2">The sequence shown here is derived from an EMBL/GenBank/DDBJ whole genome shotgun (WGS) entry which is preliminary data.</text>
</comment>
<dbReference type="PANTHER" id="PTHR46656:SF3">
    <property type="entry name" value="PUTATIVE-RELATED"/>
    <property type="match status" value="1"/>
</dbReference>
<sequence>MFNNTNFKFGVNIIGHVSGEFGLGGGVRGTIRAIEAANIPFTIKDLKEDSQRNLDSTYTNFSSDHSYPINIVHTNPHESLLNCIEPECFNNRYNIGFWIWELPVFPDFFMGAFNRFDEVWTYSNYTAETISDVSPLPVVKLPPSIYLPPNELGRESLGLPKEKFIFLFMFDMGSGFERKNPLATIEAFKKAFGKSNEDVLLIIKFRPHPYYQNQYDQLKALAEDWPSIQLIEGHLSKEEVHALVDNCNCYVSLHRAEGFGLTMAEAMYYGKPVIATAYSSNTDFMNVGNSFLVKYDLVATTEAYGLYPKGSIWAQPDIDRAAELMQYIFENYPQAQQVGARAAKEIRSLFSPEVIGQKIRHRLEYITRTIEQKSWYESQAQAWKQAALQAQRELERSRF</sequence>
<evidence type="ECO:0000259" key="1">
    <source>
        <dbReference type="Pfam" id="PF00534"/>
    </source>
</evidence>
<keyword evidence="3" id="KW-1185">Reference proteome</keyword>
<dbReference type="Proteomes" id="UP000702425">
    <property type="component" value="Unassembled WGS sequence"/>
</dbReference>
<gene>
    <name evidence="2" type="ORF">E5S67_00837</name>
</gene>
<dbReference type="CDD" id="cd03801">
    <property type="entry name" value="GT4_PimA-like"/>
    <property type="match status" value="1"/>
</dbReference>
<organism evidence="2 3">
    <name type="scientific">Microcoleus asticus IPMA8</name>
    <dbReference type="NCBI Taxonomy" id="2563858"/>
    <lineage>
        <taxon>Bacteria</taxon>
        <taxon>Bacillati</taxon>
        <taxon>Cyanobacteriota</taxon>
        <taxon>Cyanophyceae</taxon>
        <taxon>Oscillatoriophycideae</taxon>
        <taxon>Oscillatoriales</taxon>
        <taxon>Microcoleaceae</taxon>
        <taxon>Microcoleus</taxon>
        <taxon>Microcoleus asticus</taxon>
    </lineage>
</organism>
<dbReference type="EMBL" id="SRRZ01000010">
    <property type="protein sequence ID" value="NQE33120.1"/>
    <property type="molecule type" value="Genomic_DNA"/>
</dbReference>
<feature type="domain" description="Glycosyl transferase family 1" evidence="1">
    <location>
        <begin position="154"/>
        <end position="344"/>
    </location>
</feature>
<reference evidence="2 3" key="1">
    <citation type="journal article" date="2020" name="Sci. Rep.">
        <title>A novel cyanobacterial geosmin producer, revising GeoA distribution and dispersion patterns in Bacteria.</title>
        <authorList>
            <person name="Churro C."/>
            <person name="Semedo-Aguiar A.P."/>
            <person name="Silva A.D."/>
            <person name="Pereira-Leal J.B."/>
            <person name="Leite R.B."/>
        </authorList>
    </citation>
    <scope>NUCLEOTIDE SEQUENCE [LARGE SCALE GENOMIC DNA]</scope>
    <source>
        <strain evidence="2 3">IPMA8</strain>
    </source>
</reference>
<dbReference type="Pfam" id="PF00534">
    <property type="entry name" value="Glycos_transf_1"/>
    <property type="match status" value="1"/>
</dbReference>
<dbReference type="PANTHER" id="PTHR46656">
    <property type="entry name" value="PUTATIVE-RELATED"/>
    <property type="match status" value="1"/>
</dbReference>
<name>A0ABX2CU56_9CYAN</name>
<accession>A0ABX2CU56</accession>
<dbReference type="InterPro" id="IPR001296">
    <property type="entry name" value="Glyco_trans_1"/>
</dbReference>
<dbReference type="Gene3D" id="3.40.50.2000">
    <property type="entry name" value="Glycogen Phosphorylase B"/>
    <property type="match status" value="1"/>
</dbReference>
<protein>
    <recommendedName>
        <fullName evidence="1">Glycosyl transferase family 1 domain-containing protein</fullName>
    </recommendedName>
</protein>